<name>A0A2T5VFU8_9HYPH</name>
<evidence type="ECO:0000313" key="1">
    <source>
        <dbReference type="EMBL" id="PTW62633.1"/>
    </source>
</evidence>
<sequence length="72" mass="7922">MSGRGRTASAALIGGSRLARDAAPRVPHEIQFRFPRLCGLFRPHIRCHPRLRGDDIVSGRDLPFPAMPVAYG</sequence>
<accession>A0A2T5VFU8</accession>
<evidence type="ECO:0000313" key="2">
    <source>
        <dbReference type="Proteomes" id="UP000244081"/>
    </source>
</evidence>
<reference evidence="1 2" key="1">
    <citation type="submission" date="2018-04" db="EMBL/GenBank/DDBJ databases">
        <title>Genomic Encyclopedia of Archaeal and Bacterial Type Strains, Phase II (KMG-II): from individual species to whole genera.</title>
        <authorList>
            <person name="Goeker M."/>
        </authorList>
    </citation>
    <scope>NUCLEOTIDE SEQUENCE [LARGE SCALE GENOMIC DNA]</scope>
    <source>
        <strain evidence="1 2">DSM 23382</strain>
    </source>
</reference>
<proteinExistence type="predicted"/>
<keyword evidence="2" id="KW-1185">Reference proteome</keyword>
<comment type="caution">
    <text evidence="1">The sequence shown here is derived from an EMBL/GenBank/DDBJ whole genome shotgun (WGS) entry which is preliminary data.</text>
</comment>
<gene>
    <name evidence="1" type="ORF">C8N35_101679</name>
</gene>
<dbReference type="EMBL" id="QAYG01000001">
    <property type="protein sequence ID" value="PTW62633.1"/>
    <property type="molecule type" value="Genomic_DNA"/>
</dbReference>
<protein>
    <submittedName>
        <fullName evidence="1">Uncharacterized protein</fullName>
    </submittedName>
</protein>
<dbReference type="Proteomes" id="UP000244081">
    <property type="component" value="Unassembled WGS sequence"/>
</dbReference>
<dbReference type="AlphaFoldDB" id="A0A2T5VFU8"/>
<organism evidence="1 2">
    <name type="scientific">Breoghania corrubedonensis</name>
    <dbReference type="NCBI Taxonomy" id="665038"/>
    <lineage>
        <taxon>Bacteria</taxon>
        <taxon>Pseudomonadati</taxon>
        <taxon>Pseudomonadota</taxon>
        <taxon>Alphaproteobacteria</taxon>
        <taxon>Hyphomicrobiales</taxon>
        <taxon>Stappiaceae</taxon>
        <taxon>Breoghania</taxon>
    </lineage>
</organism>